<reference evidence="3" key="1">
    <citation type="submission" date="2016-11" db="EMBL/GenBank/DDBJ databases">
        <authorList>
            <person name="Varghese N."/>
            <person name="Submissions S."/>
        </authorList>
    </citation>
    <scope>NUCLEOTIDE SEQUENCE [LARGE SCALE GENOMIC DNA]</scope>
    <source>
        <strain evidence="3">DSM 2635</strain>
    </source>
</reference>
<name>A0A1M5NDK9_9FIRM</name>
<feature type="domain" description="Flagellar hook-length control protein-like C-terminal" evidence="1">
    <location>
        <begin position="278"/>
        <end position="358"/>
    </location>
</feature>
<dbReference type="STRING" id="1121321.SAMN04488530_11012"/>
<evidence type="ECO:0000313" key="3">
    <source>
        <dbReference type="Proteomes" id="UP000243255"/>
    </source>
</evidence>
<sequence length="406" mass="46181">MDMNFNISTQFTNCFNKNTGSAELSDSKNEFTNFFKGLETQIKDIQLDIDTDKGKKEIDYDLLQNILSSLQVFMQSDNIDKFETLIGGDYSDLFEGFTNLDLKSLIDIMKNNEESKVALNNLFEKTLKDKNLDSNSISDLKSELSDKIKEILSSKDNSDLEYTNHLSKTDKLELDNSRLKNLESFGEVGSSKNEGSYQQLELGTIANRGNILKSEDINQGDKELDTLEGIVDRKDNHNFIIPNNTVSNNTSISSDGLLENIPVKEIRQEFIGDDIVKTVKYLKSNGLEEIKIKISPRELGDMTIKLIKNPEETKLSITISKEDVFNLVNKNIGEITKHLNDLNINVKQVSVDIKGDSKNAFSDNLNQEFNRKNQQNEKRKNKYRTLEFEGIEEVKEAKEDSLNILI</sequence>
<organism evidence="2 3">
    <name type="scientific">Asaccharospora irregularis DSM 2635</name>
    <dbReference type="NCBI Taxonomy" id="1121321"/>
    <lineage>
        <taxon>Bacteria</taxon>
        <taxon>Bacillati</taxon>
        <taxon>Bacillota</taxon>
        <taxon>Clostridia</taxon>
        <taxon>Peptostreptococcales</taxon>
        <taxon>Peptostreptococcaceae</taxon>
        <taxon>Asaccharospora</taxon>
    </lineage>
</organism>
<dbReference type="Proteomes" id="UP000243255">
    <property type="component" value="Unassembled WGS sequence"/>
</dbReference>
<dbReference type="AlphaFoldDB" id="A0A1M5NDK9"/>
<keyword evidence="3" id="KW-1185">Reference proteome</keyword>
<dbReference type="Gene3D" id="3.30.750.140">
    <property type="match status" value="1"/>
</dbReference>
<dbReference type="EMBL" id="FQWX01000010">
    <property type="protein sequence ID" value="SHG87547.1"/>
    <property type="molecule type" value="Genomic_DNA"/>
</dbReference>
<evidence type="ECO:0000259" key="1">
    <source>
        <dbReference type="Pfam" id="PF02120"/>
    </source>
</evidence>
<evidence type="ECO:0000313" key="2">
    <source>
        <dbReference type="EMBL" id="SHG87547.1"/>
    </source>
</evidence>
<proteinExistence type="predicted"/>
<dbReference type="InterPro" id="IPR038610">
    <property type="entry name" value="FliK-like_C_sf"/>
</dbReference>
<dbReference type="RefSeq" id="WP_073125273.1">
    <property type="nucleotide sequence ID" value="NZ_BAABCH010000101.1"/>
</dbReference>
<accession>A0A1M5NDK9</accession>
<gene>
    <name evidence="2" type="ORF">SAMN04488530_11012</name>
</gene>
<protein>
    <submittedName>
        <fullName evidence="2">Hook-length control protein FliK</fullName>
    </submittedName>
</protein>
<dbReference type="Pfam" id="PF02120">
    <property type="entry name" value="Flg_hook"/>
    <property type="match status" value="1"/>
</dbReference>
<dbReference type="InterPro" id="IPR021136">
    <property type="entry name" value="Flagellar_hook_control-like_C"/>
</dbReference>
<dbReference type="OrthoDB" id="1751572at2"/>
<dbReference type="CDD" id="cd17470">
    <property type="entry name" value="T3SS_Flik_C"/>
    <property type="match status" value="1"/>
</dbReference>